<sequence>MNAREIRQAELEGEIENATEALQNQLSAYKEKGGNILIVLGILASAYALYKLLTDDDEVKASAPKNESFLRNALVGLATSVAVGFAKNQILDFMEQLMNEKK</sequence>
<feature type="transmembrane region" description="Helical" evidence="2">
    <location>
        <begin position="73"/>
        <end position="94"/>
    </location>
</feature>
<evidence type="ECO:0000256" key="2">
    <source>
        <dbReference type="SAM" id="Phobius"/>
    </source>
</evidence>
<evidence type="ECO:0000256" key="1">
    <source>
        <dbReference type="SAM" id="Coils"/>
    </source>
</evidence>
<evidence type="ECO:0000313" key="3">
    <source>
        <dbReference type="EMBL" id="ADQ16836.1"/>
    </source>
</evidence>
<keyword evidence="2" id="KW-1133">Transmembrane helix</keyword>
<keyword evidence="4" id="KW-1185">Reference proteome</keyword>
<organism evidence="3 4">
    <name type="scientific">Leadbetterella byssophila (strain DSM 17132 / JCM 16389 / KACC 11308 / NBRC 106382 / 4M15)</name>
    <dbReference type="NCBI Taxonomy" id="649349"/>
    <lineage>
        <taxon>Bacteria</taxon>
        <taxon>Pseudomonadati</taxon>
        <taxon>Bacteroidota</taxon>
        <taxon>Cytophagia</taxon>
        <taxon>Cytophagales</taxon>
        <taxon>Leadbetterellaceae</taxon>
        <taxon>Leadbetterella</taxon>
    </lineage>
</organism>
<evidence type="ECO:0000313" key="4">
    <source>
        <dbReference type="Proteomes" id="UP000007435"/>
    </source>
</evidence>
<dbReference type="RefSeq" id="WP_013407886.1">
    <property type="nucleotide sequence ID" value="NC_014655.1"/>
</dbReference>
<dbReference type="STRING" id="649349.Lbys_1114"/>
<protein>
    <submittedName>
        <fullName evidence="3">Uncharacterized protein</fullName>
    </submittedName>
</protein>
<keyword evidence="1" id="KW-0175">Coiled coil</keyword>
<feature type="coiled-coil region" evidence="1">
    <location>
        <begin position="1"/>
        <end position="32"/>
    </location>
</feature>
<reference evidence="3 4" key="2">
    <citation type="journal article" date="2011" name="Stand. Genomic Sci.">
        <title>Complete genome sequence of Leadbetterella byssophila type strain (4M15).</title>
        <authorList>
            <person name="Abt B."/>
            <person name="Teshima H."/>
            <person name="Lucas S."/>
            <person name="Lapidus A."/>
            <person name="Del Rio T.G."/>
            <person name="Nolan M."/>
            <person name="Tice H."/>
            <person name="Cheng J.F."/>
            <person name="Pitluck S."/>
            <person name="Liolios K."/>
            <person name="Pagani I."/>
            <person name="Ivanova N."/>
            <person name="Mavromatis K."/>
            <person name="Pati A."/>
            <person name="Tapia R."/>
            <person name="Han C."/>
            <person name="Goodwin L."/>
            <person name="Chen A."/>
            <person name="Palaniappan K."/>
            <person name="Land M."/>
            <person name="Hauser L."/>
            <person name="Chang Y.J."/>
            <person name="Jeffries C.D."/>
            <person name="Rohde M."/>
            <person name="Goker M."/>
            <person name="Tindall B.J."/>
            <person name="Detter J.C."/>
            <person name="Woyke T."/>
            <person name="Bristow J."/>
            <person name="Eisen J.A."/>
            <person name="Markowitz V."/>
            <person name="Hugenholtz P."/>
            <person name="Klenk H.P."/>
            <person name="Kyrpides N.C."/>
        </authorList>
    </citation>
    <scope>NUCLEOTIDE SEQUENCE [LARGE SCALE GENOMIC DNA]</scope>
    <source>
        <strain evidence="4">DSM 17132 / JCM 16389 / KACC 11308 / NBRC 106382 / 4M15</strain>
    </source>
</reference>
<feature type="transmembrane region" description="Helical" evidence="2">
    <location>
        <begin position="34"/>
        <end position="53"/>
    </location>
</feature>
<keyword evidence="2" id="KW-0812">Transmembrane</keyword>
<gene>
    <name evidence="3" type="ordered locus">Lbys_1114</name>
</gene>
<dbReference type="Proteomes" id="UP000007435">
    <property type="component" value="Chromosome"/>
</dbReference>
<dbReference type="KEGG" id="lby:Lbys_1114"/>
<accession>E4RSZ7</accession>
<reference key="1">
    <citation type="submission" date="2010-11" db="EMBL/GenBank/DDBJ databases">
        <title>The complete genome of Leadbetterella byssophila DSM 17132.</title>
        <authorList>
            <consortium name="US DOE Joint Genome Institute (JGI-PGF)"/>
            <person name="Lucas S."/>
            <person name="Copeland A."/>
            <person name="Lapidus A."/>
            <person name="Glavina del Rio T."/>
            <person name="Dalin E."/>
            <person name="Tice H."/>
            <person name="Bruce D."/>
            <person name="Goodwin L."/>
            <person name="Pitluck S."/>
            <person name="Kyrpides N."/>
            <person name="Mavromatis K."/>
            <person name="Ivanova N."/>
            <person name="Teshima H."/>
            <person name="Brettin T."/>
            <person name="Detter J.C."/>
            <person name="Han C."/>
            <person name="Tapia R."/>
            <person name="Land M."/>
            <person name="Hauser L."/>
            <person name="Markowitz V."/>
            <person name="Cheng J.-F."/>
            <person name="Hugenholtz P."/>
            <person name="Woyke T."/>
            <person name="Wu D."/>
            <person name="Tindall B."/>
            <person name="Pomrenke H.G."/>
            <person name="Brambilla E."/>
            <person name="Klenk H.-P."/>
            <person name="Eisen J.A."/>
        </authorList>
    </citation>
    <scope>NUCLEOTIDE SEQUENCE [LARGE SCALE GENOMIC DNA]</scope>
    <source>
        <strain>DSM 17132</strain>
    </source>
</reference>
<dbReference type="HOGENOM" id="CLU_2273829_0_0_10"/>
<proteinExistence type="predicted"/>
<dbReference type="EMBL" id="CP002305">
    <property type="protein sequence ID" value="ADQ16836.1"/>
    <property type="molecule type" value="Genomic_DNA"/>
</dbReference>
<dbReference type="AlphaFoldDB" id="E4RSZ7"/>
<keyword evidence="2" id="KW-0472">Membrane</keyword>
<name>E4RSZ7_LEAB4</name>